<evidence type="ECO:0000256" key="1">
    <source>
        <dbReference type="SAM" id="Phobius"/>
    </source>
</evidence>
<dbReference type="RefSeq" id="WP_226933438.1">
    <property type="nucleotide sequence ID" value="NZ_JACDXX010000001.1"/>
</dbReference>
<protein>
    <recommendedName>
        <fullName evidence="4">Short-chain dehydrogenase</fullName>
    </recommendedName>
</protein>
<gene>
    <name evidence="2" type="ORF">H0485_00895</name>
</gene>
<keyword evidence="3" id="KW-1185">Reference proteome</keyword>
<evidence type="ECO:0008006" key="4">
    <source>
        <dbReference type="Google" id="ProtNLM"/>
    </source>
</evidence>
<dbReference type="Proteomes" id="UP001198571">
    <property type="component" value="Unassembled WGS sequence"/>
</dbReference>
<evidence type="ECO:0000313" key="2">
    <source>
        <dbReference type="EMBL" id="MCB5408564.1"/>
    </source>
</evidence>
<keyword evidence="1" id="KW-0472">Membrane</keyword>
<dbReference type="EMBL" id="JACDXX010000001">
    <property type="protein sequence ID" value="MCB5408564.1"/>
    <property type="molecule type" value="Genomic_DNA"/>
</dbReference>
<evidence type="ECO:0000313" key="3">
    <source>
        <dbReference type="Proteomes" id="UP001198571"/>
    </source>
</evidence>
<sequence length="70" mass="7601">MIWKIILVFLCAMALVGMIGKLLFPDARLMGRRAGAKPLQKRGGAGVVICNDCGRPQLGKAACDCRRRKS</sequence>
<keyword evidence="1" id="KW-0812">Transmembrane</keyword>
<keyword evidence="1" id="KW-1133">Transmembrane helix</keyword>
<reference evidence="2 3" key="1">
    <citation type="submission" date="2020-07" db="EMBL/GenBank/DDBJ databases">
        <title>Pseudogemmobacter sp. nov., isolated from poultry manure in Taiwan.</title>
        <authorList>
            <person name="Lin S.-Y."/>
            <person name="Tang Y.-S."/>
            <person name="Young C.-C."/>
        </authorList>
    </citation>
    <scope>NUCLEOTIDE SEQUENCE [LARGE SCALE GENOMIC DNA]</scope>
    <source>
        <strain evidence="2 3">CC-YST710</strain>
    </source>
</reference>
<feature type="transmembrane region" description="Helical" evidence="1">
    <location>
        <begin position="6"/>
        <end position="24"/>
    </location>
</feature>
<comment type="caution">
    <text evidence="2">The sequence shown here is derived from an EMBL/GenBank/DDBJ whole genome shotgun (WGS) entry which is preliminary data.</text>
</comment>
<accession>A0ABS8CGS4</accession>
<proteinExistence type="predicted"/>
<name>A0ABS8CGS4_9RHOB</name>
<organism evidence="2 3">
    <name type="scientific">Pseudogemmobacter faecipullorum</name>
    <dbReference type="NCBI Taxonomy" id="2755041"/>
    <lineage>
        <taxon>Bacteria</taxon>
        <taxon>Pseudomonadati</taxon>
        <taxon>Pseudomonadota</taxon>
        <taxon>Alphaproteobacteria</taxon>
        <taxon>Rhodobacterales</taxon>
        <taxon>Paracoccaceae</taxon>
        <taxon>Pseudogemmobacter</taxon>
    </lineage>
</organism>